<feature type="domain" description="F-box" evidence="2">
    <location>
        <begin position="92"/>
        <end position="141"/>
    </location>
</feature>
<feature type="region of interest" description="Disordered" evidence="1">
    <location>
        <begin position="1"/>
        <end position="87"/>
    </location>
</feature>
<sequence length="678" mass="76356">MPPRRSTRSKGTNKAPDAAPTPSPSHAVDIDDSHKSESAATSPAPVGTRKAKAARKTKHEAHNSSGEESPPRKRKTQPGAPRAPKPKPVFSIDLLLKLPFDLVAEICSHLNGGELLQLSRTCKTLYKFLLGPQSSSIWAASRLRRKLPLPDNTTEQQLASLLHDDECFECGDVTTYPADLFLRCLVCNSCKKNLVVIKGSKIRNGLKGLHPQARNCVRFDPGHEWAAKPQPTYLVRDLWAVSTVLYDLAEQDALAKQAIKASSRSKRAKGNLGTAADSDKLDKFLEEKKEWVKKEQEMSIKLRDAIQAEKVAFQYGRIDEMMRVAEERAAKIDSINRELEMNHGWTRAQLDWHHRASARAPRREPADDPPAWANFRDVVQLEIDRHAAIVATAAARRARLDSVKPYYESFKAAQLGVLQDAVPELRYFIEWASIKPLWEPDTAAPLSDRIWARALPVIRQNFADYQETLRVAAIRAILKATTGKAPTSTDPADYPESTYDEEWFQRPTAHFFGEMVTSPPGYITRGPYPYPDTLHAHKCVGSRIDWFAQHIDAHQVRLVRLVLEGLGETEDSVTVDILCELGAVWRWKNMPYKVKKEKERRYRFTELIYALQRRGPKPAQLARGENVPEIGLWDDAFAEWGMDMAMEEAWAMGLGLGMDEEEEEECWNEAALEDPGCG</sequence>
<accession>A0A0P9EX01</accession>
<evidence type="ECO:0000313" key="3">
    <source>
        <dbReference type="EMBL" id="KPV73902.1"/>
    </source>
</evidence>
<dbReference type="EMBL" id="KQ474081">
    <property type="protein sequence ID" value="KPV73902.1"/>
    <property type="molecule type" value="Genomic_DNA"/>
</dbReference>
<keyword evidence="4" id="KW-1185">Reference proteome</keyword>
<evidence type="ECO:0000259" key="2">
    <source>
        <dbReference type="PROSITE" id="PS50181"/>
    </source>
</evidence>
<evidence type="ECO:0000256" key="1">
    <source>
        <dbReference type="SAM" id="MobiDB-lite"/>
    </source>
</evidence>
<organism evidence="3 4">
    <name type="scientific">Rhodotorula graminis (strain WP1)</name>
    <dbReference type="NCBI Taxonomy" id="578459"/>
    <lineage>
        <taxon>Eukaryota</taxon>
        <taxon>Fungi</taxon>
        <taxon>Dikarya</taxon>
        <taxon>Basidiomycota</taxon>
        <taxon>Pucciniomycotina</taxon>
        <taxon>Microbotryomycetes</taxon>
        <taxon>Sporidiobolales</taxon>
        <taxon>Sporidiobolaceae</taxon>
        <taxon>Rhodotorula</taxon>
    </lineage>
</organism>
<dbReference type="OMA" id="YGRIDEM"/>
<dbReference type="InterPro" id="IPR001810">
    <property type="entry name" value="F-box_dom"/>
</dbReference>
<dbReference type="OrthoDB" id="2529758at2759"/>
<feature type="compositionally biased region" description="Basic and acidic residues" evidence="1">
    <location>
        <begin position="28"/>
        <end position="37"/>
    </location>
</feature>
<dbReference type="GeneID" id="28977789"/>
<dbReference type="InterPro" id="IPR036047">
    <property type="entry name" value="F-box-like_dom_sf"/>
</dbReference>
<dbReference type="CDD" id="cd09917">
    <property type="entry name" value="F-box_SF"/>
    <property type="match status" value="1"/>
</dbReference>
<name>A0A0P9EX01_RHOGW</name>
<dbReference type="RefSeq" id="XP_018269951.1">
    <property type="nucleotide sequence ID" value="XM_018417341.1"/>
</dbReference>
<reference evidence="3 4" key="1">
    <citation type="journal article" date="2015" name="Front. Microbiol.">
        <title>Genome sequence of the plant growth promoting endophytic yeast Rhodotorula graminis WP1.</title>
        <authorList>
            <person name="Firrincieli A."/>
            <person name="Otillar R."/>
            <person name="Salamov A."/>
            <person name="Schmutz J."/>
            <person name="Khan Z."/>
            <person name="Redman R.S."/>
            <person name="Fleck N.D."/>
            <person name="Lindquist E."/>
            <person name="Grigoriev I.V."/>
            <person name="Doty S.L."/>
        </authorList>
    </citation>
    <scope>NUCLEOTIDE SEQUENCE [LARGE SCALE GENOMIC DNA]</scope>
    <source>
        <strain evidence="3 4">WP1</strain>
    </source>
</reference>
<gene>
    <name evidence="3" type="ORF">RHOBADRAFT_54490</name>
</gene>
<evidence type="ECO:0000313" key="4">
    <source>
        <dbReference type="Proteomes" id="UP000053890"/>
    </source>
</evidence>
<dbReference type="Proteomes" id="UP000053890">
    <property type="component" value="Unassembled WGS sequence"/>
</dbReference>
<protein>
    <recommendedName>
        <fullName evidence="2">F-box domain-containing protein</fullName>
    </recommendedName>
</protein>
<dbReference type="Pfam" id="PF00646">
    <property type="entry name" value="F-box"/>
    <property type="match status" value="1"/>
</dbReference>
<proteinExistence type="predicted"/>
<feature type="compositionally biased region" description="Basic residues" evidence="1">
    <location>
        <begin position="49"/>
        <end position="59"/>
    </location>
</feature>
<dbReference type="AlphaFoldDB" id="A0A0P9EX01"/>
<dbReference type="SUPFAM" id="SSF81383">
    <property type="entry name" value="F-box domain"/>
    <property type="match status" value="1"/>
</dbReference>
<dbReference type="PROSITE" id="PS50181">
    <property type="entry name" value="FBOX"/>
    <property type="match status" value="1"/>
</dbReference>